<dbReference type="InterPro" id="IPR017853">
    <property type="entry name" value="GH"/>
</dbReference>
<reference evidence="1" key="1">
    <citation type="submission" date="2022-11" db="EMBL/GenBank/DDBJ databases">
        <authorList>
            <person name="Somphong A."/>
            <person name="Phongsopitanun W."/>
        </authorList>
    </citation>
    <scope>NUCLEOTIDE SEQUENCE</scope>
    <source>
        <strain evidence="1">Pm04-4</strain>
    </source>
</reference>
<dbReference type="EMBL" id="JAPNTZ010000016">
    <property type="protein sequence ID" value="MCY1143717.1"/>
    <property type="molecule type" value="Genomic_DNA"/>
</dbReference>
<name>A0ABT4BB61_9ACTN</name>
<sequence>MNEPAGYSAAEWKKVAAAWLAARPSVPRNRVFISGSGLNQDIKTMCADSRFDGTYLSLHHYTFFSSAKMYDGWVNHLRRLHLRRPHRH</sequence>
<gene>
    <name evidence="1" type="ORF">OWR29_37425</name>
</gene>
<comment type="caution">
    <text evidence="1">The sequence shown here is derived from an EMBL/GenBank/DDBJ whole genome shotgun (WGS) entry which is preliminary data.</text>
</comment>
<evidence type="ECO:0008006" key="3">
    <source>
        <dbReference type="Google" id="ProtNLM"/>
    </source>
</evidence>
<evidence type="ECO:0000313" key="2">
    <source>
        <dbReference type="Proteomes" id="UP001151002"/>
    </source>
</evidence>
<keyword evidence="2" id="KW-1185">Reference proteome</keyword>
<organism evidence="1 2">
    <name type="scientific">Paractinoplanes pyxinae</name>
    <dbReference type="NCBI Taxonomy" id="2997416"/>
    <lineage>
        <taxon>Bacteria</taxon>
        <taxon>Bacillati</taxon>
        <taxon>Actinomycetota</taxon>
        <taxon>Actinomycetes</taxon>
        <taxon>Micromonosporales</taxon>
        <taxon>Micromonosporaceae</taxon>
        <taxon>Paractinoplanes</taxon>
    </lineage>
</organism>
<evidence type="ECO:0000313" key="1">
    <source>
        <dbReference type="EMBL" id="MCY1143717.1"/>
    </source>
</evidence>
<proteinExistence type="predicted"/>
<dbReference type="RefSeq" id="WP_267568246.1">
    <property type="nucleotide sequence ID" value="NZ_JAPNTZ010000016.1"/>
</dbReference>
<accession>A0ABT4BB61</accession>
<dbReference type="Gene3D" id="3.20.20.80">
    <property type="entry name" value="Glycosidases"/>
    <property type="match status" value="1"/>
</dbReference>
<dbReference type="SUPFAM" id="SSF51445">
    <property type="entry name" value="(Trans)glycosidases"/>
    <property type="match status" value="1"/>
</dbReference>
<dbReference type="Proteomes" id="UP001151002">
    <property type="component" value="Unassembled WGS sequence"/>
</dbReference>
<protein>
    <recommendedName>
        <fullName evidence="3">Cellulase</fullName>
    </recommendedName>
</protein>